<gene>
    <name evidence="2" type="primary">Q4HYQ4</name>
</gene>
<dbReference type="AlphaFoldDB" id="A0A5K1JZM2"/>
<accession>A0A5K1JZM2</accession>
<name>A0A5K1JZM2_9APHY</name>
<dbReference type="EMBL" id="LR727090">
    <property type="protein sequence ID" value="VWO98656.1"/>
    <property type="molecule type" value="Genomic_DNA"/>
</dbReference>
<keyword evidence="2" id="KW-0251">Elongation factor</keyword>
<feature type="region of interest" description="Disordered" evidence="1">
    <location>
        <begin position="1"/>
        <end position="23"/>
    </location>
</feature>
<dbReference type="GO" id="GO:0003746">
    <property type="term" value="F:translation elongation factor activity"/>
    <property type="evidence" value="ECO:0007669"/>
    <property type="project" value="UniProtKB-KW"/>
</dbReference>
<sequence length="182" mass="19582">MSTTSVTTLGSPPPTDPQGGHADYDQILSGYTHYDFPDLSSRRFAPDSLQTVSQSLGPGVDQDTTVPFTTLVAATARVLGAYCSCRDTLLAISDVKEALVLPVRVQWGEATSWKDAITAISYTLADPRSPRIHPDLLRRALDLNAKQFPALALLNPGPLPQPTIGGYFPLSWSLTSKAPKCQ</sequence>
<keyword evidence="2" id="KW-0648">Protein biosynthesis</keyword>
<evidence type="ECO:0000256" key="1">
    <source>
        <dbReference type="SAM" id="MobiDB-lite"/>
    </source>
</evidence>
<evidence type="ECO:0000313" key="2">
    <source>
        <dbReference type="EMBL" id="VWO98656.1"/>
    </source>
</evidence>
<protein>
    <submittedName>
        <fullName evidence="2">Transcription elongation factor SPT6 (Chromatin elongation factor SPT6)</fullName>
    </submittedName>
</protein>
<organism evidence="2">
    <name type="scientific">Ganoderma boninense</name>
    <dbReference type="NCBI Taxonomy" id="34458"/>
    <lineage>
        <taxon>Eukaryota</taxon>
        <taxon>Fungi</taxon>
        <taxon>Dikarya</taxon>
        <taxon>Basidiomycota</taxon>
        <taxon>Agaricomycotina</taxon>
        <taxon>Agaricomycetes</taxon>
        <taxon>Polyporales</taxon>
        <taxon>Polyporaceae</taxon>
        <taxon>Ganoderma</taxon>
    </lineage>
</organism>
<reference evidence="2" key="1">
    <citation type="submission" date="2019-10" db="EMBL/GenBank/DDBJ databases">
        <authorList>
            <person name="Nor Muhammad N."/>
        </authorList>
    </citation>
    <scope>NUCLEOTIDE SEQUENCE</scope>
</reference>
<proteinExistence type="predicted"/>
<feature type="compositionally biased region" description="Polar residues" evidence="1">
    <location>
        <begin position="1"/>
        <end position="10"/>
    </location>
</feature>